<dbReference type="NCBIfam" id="NF010247">
    <property type="entry name" value="PRK13694.1"/>
    <property type="match status" value="1"/>
</dbReference>
<dbReference type="RefSeq" id="WP_149113211.1">
    <property type="nucleotide sequence ID" value="NZ_CP042425.1"/>
</dbReference>
<dbReference type="InterPro" id="IPR018753">
    <property type="entry name" value="GapR-like"/>
</dbReference>
<evidence type="ECO:0000256" key="1">
    <source>
        <dbReference type="SAM" id="Coils"/>
    </source>
</evidence>
<proteinExistence type="inferred from homology"/>
<keyword evidence="1" id="KW-0175">Coiled coil</keyword>
<feature type="coiled-coil region" evidence="1">
    <location>
        <begin position="20"/>
        <end position="47"/>
    </location>
</feature>
<dbReference type="InterPro" id="IPR046367">
    <property type="entry name" value="GapR-like_DNA-bd"/>
</dbReference>
<evidence type="ECO:0000259" key="2">
    <source>
        <dbReference type="Pfam" id="PF10073"/>
    </source>
</evidence>
<dbReference type="Proteomes" id="UP000324974">
    <property type="component" value="Chromosome"/>
</dbReference>
<protein>
    <recommendedName>
        <fullName evidence="2">GapR-like DNA-binding domain-containing protein</fullName>
    </recommendedName>
</protein>
<dbReference type="HAMAP" id="MF_00797">
    <property type="entry name" value="UPF0335"/>
    <property type="match status" value="1"/>
</dbReference>
<dbReference type="EMBL" id="CP042425">
    <property type="protein sequence ID" value="QEL18744.1"/>
    <property type="molecule type" value="Genomic_DNA"/>
</dbReference>
<dbReference type="GO" id="GO:0003677">
    <property type="term" value="F:DNA binding"/>
    <property type="evidence" value="ECO:0007669"/>
    <property type="project" value="InterPro"/>
</dbReference>
<name>A0A5C1ANF1_9BACT</name>
<dbReference type="Pfam" id="PF10073">
    <property type="entry name" value="GapR_DNA-bd"/>
    <property type="match status" value="1"/>
</dbReference>
<feature type="domain" description="GapR-like DNA-binding" evidence="2">
    <location>
        <begin position="17"/>
        <end position="87"/>
    </location>
</feature>
<dbReference type="AlphaFoldDB" id="A0A5C1ANF1"/>
<keyword evidence="4" id="KW-1185">Reference proteome</keyword>
<accession>A0A5C1ANF1</accession>
<reference evidence="4" key="1">
    <citation type="submission" date="2019-08" db="EMBL/GenBank/DDBJ databases">
        <title>Limnoglobus roseus gen. nov., sp. nov., a novel freshwater planctomycete with a giant genome from the family Gemmataceae.</title>
        <authorList>
            <person name="Kulichevskaya I.S."/>
            <person name="Naumoff D.G."/>
            <person name="Miroshnikov K."/>
            <person name="Ivanova A."/>
            <person name="Philippov D.A."/>
            <person name="Hakobyan A."/>
            <person name="Rijpstra I.C."/>
            <person name="Sinninghe Damste J.S."/>
            <person name="Liesack W."/>
            <person name="Dedysh S.N."/>
        </authorList>
    </citation>
    <scope>NUCLEOTIDE SEQUENCE [LARGE SCALE GENOMIC DNA]</scope>
    <source>
        <strain evidence="4">PX52</strain>
    </source>
</reference>
<evidence type="ECO:0000313" key="4">
    <source>
        <dbReference type="Proteomes" id="UP000324974"/>
    </source>
</evidence>
<organism evidence="3 4">
    <name type="scientific">Limnoglobus roseus</name>
    <dbReference type="NCBI Taxonomy" id="2598579"/>
    <lineage>
        <taxon>Bacteria</taxon>
        <taxon>Pseudomonadati</taxon>
        <taxon>Planctomycetota</taxon>
        <taxon>Planctomycetia</taxon>
        <taxon>Gemmatales</taxon>
        <taxon>Gemmataceae</taxon>
        <taxon>Limnoglobus</taxon>
    </lineage>
</organism>
<dbReference type="KEGG" id="lrs:PX52LOC_05781"/>
<sequence length="97" mass="10816">MTIGHNSKKPRAGGVAVDQLKSIIARVEKLTEEKESLAADIRDVFAEAKGGGWDVKAIRSIIKIRKQDASEREEQETVLETYMNALGMLPLFEEDDE</sequence>
<gene>
    <name evidence="3" type="ORF">PX52LOC_05781</name>
</gene>
<evidence type="ECO:0000313" key="3">
    <source>
        <dbReference type="EMBL" id="QEL18744.1"/>
    </source>
</evidence>
<dbReference type="OrthoDB" id="982032at2"/>